<dbReference type="GO" id="GO:0032993">
    <property type="term" value="C:protein-DNA complex"/>
    <property type="evidence" value="ECO:0007669"/>
    <property type="project" value="TreeGrafter"/>
</dbReference>
<protein>
    <submittedName>
        <fullName evidence="7">LysR family transcriptional regulator</fullName>
    </submittedName>
</protein>
<proteinExistence type="inferred from homology"/>
<dbReference type="AlphaFoldDB" id="A0A5C5BDB5"/>
<evidence type="ECO:0000259" key="6">
    <source>
        <dbReference type="Pfam" id="PF03466"/>
    </source>
</evidence>
<accession>A0A5C5BDB5</accession>
<dbReference type="GO" id="GO:0003700">
    <property type="term" value="F:DNA-binding transcription factor activity"/>
    <property type="evidence" value="ECO:0007669"/>
    <property type="project" value="TreeGrafter"/>
</dbReference>
<evidence type="ECO:0000256" key="2">
    <source>
        <dbReference type="ARBA" id="ARBA00023015"/>
    </source>
</evidence>
<keyword evidence="3" id="KW-0238">DNA-binding</keyword>
<dbReference type="Pfam" id="PF03466">
    <property type="entry name" value="LysR_substrate"/>
    <property type="match status" value="1"/>
</dbReference>
<evidence type="ECO:0000256" key="3">
    <source>
        <dbReference type="ARBA" id="ARBA00023125"/>
    </source>
</evidence>
<evidence type="ECO:0000256" key="1">
    <source>
        <dbReference type="ARBA" id="ARBA00009437"/>
    </source>
</evidence>
<dbReference type="PANTHER" id="PTHR30346">
    <property type="entry name" value="TRANSCRIPTIONAL DUAL REGULATOR HCAR-RELATED"/>
    <property type="match status" value="1"/>
</dbReference>
<evidence type="ECO:0000256" key="5">
    <source>
        <dbReference type="SAM" id="MobiDB-lite"/>
    </source>
</evidence>
<keyword evidence="2" id="KW-0805">Transcription regulation</keyword>
<dbReference type="Proteomes" id="UP000313849">
    <property type="component" value="Unassembled WGS sequence"/>
</dbReference>
<comment type="caution">
    <text evidence="7">The sequence shown here is derived from an EMBL/GenBank/DDBJ whole genome shotgun (WGS) entry which is preliminary data.</text>
</comment>
<dbReference type="OrthoDB" id="3388207at2"/>
<dbReference type="InterPro" id="IPR005119">
    <property type="entry name" value="LysR_subst-bd"/>
</dbReference>
<dbReference type="CDD" id="cd08414">
    <property type="entry name" value="PBP2_LTTR_aromatics_like"/>
    <property type="match status" value="1"/>
</dbReference>
<feature type="compositionally biased region" description="Basic and acidic residues" evidence="5">
    <location>
        <begin position="206"/>
        <end position="253"/>
    </location>
</feature>
<dbReference type="Gene3D" id="3.40.190.10">
    <property type="entry name" value="Periplasmic binding protein-like II"/>
    <property type="match status" value="2"/>
</dbReference>
<dbReference type="GO" id="GO:0003677">
    <property type="term" value="F:DNA binding"/>
    <property type="evidence" value="ECO:0007669"/>
    <property type="project" value="UniProtKB-KW"/>
</dbReference>
<keyword evidence="8" id="KW-1185">Reference proteome</keyword>
<name>A0A5C5BDB5_9MICO</name>
<feature type="domain" description="LysR substrate-binding" evidence="6">
    <location>
        <begin position="5"/>
        <end position="199"/>
    </location>
</feature>
<organism evidence="7 8">
    <name type="scientific">Miniimonas arenae</name>
    <dbReference type="NCBI Taxonomy" id="676201"/>
    <lineage>
        <taxon>Bacteria</taxon>
        <taxon>Bacillati</taxon>
        <taxon>Actinomycetota</taxon>
        <taxon>Actinomycetes</taxon>
        <taxon>Micrococcales</taxon>
        <taxon>Beutenbergiaceae</taxon>
        <taxon>Miniimonas</taxon>
    </lineage>
</organism>
<evidence type="ECO:0000256" key="4">
    <source>
        <dbReference type="ARBA" id="ARBA00023163"/>
    </source>
</evidence>
<dbReference type="RefSeq" id="WP_108719899.1">
    <property type="nucleotide sequence ID" value="NZ_VENP01000011.1"/>
</dbReference>
<keyword evidence="4" id="KW-0804">Transcription</keyword>
<feature type="region of interest" description="Disordered" evidence="5">
    <location>
        <begin position="170"/>
        <end position="268"/>
    </location>
</feature>
<evidence type="ECO:0000313" key="8">
    <source>
        <dbReference type="Proteomes" id="UP000313849"/>
    </source>
</evidence>
<dbReference type="SUPFAM" id="SSF53850">
    <property type="entry name" value="Periplasmic binding protein-like II"/>
    <property type="match status" value="1"/>
</dbReference>
<reference evidence="7 8" key="1">
    <citation type="submission" date="2019-06" db="EMBL/GenBank/DDBJ databases">
        <title>Draft genome sequence of Miniimonas arenae KCTC 19750T isolated from sea sand.</title>
        <authorList>
            <person name="Park S.-J."/>
        </authorList>
    </citation>
    <scope>NUCLEOTIDE SEQUENCE [LARGE SCALE GENOMIC DNA]</scope>
    <source>
        <strain evidence="7 8">KCTC 19750</strain>
    </source>
</reference>
<evidence type="ECO:0000313" key="7">
    <source>
        <dbReference type="EMBL" id="TNU76122.1"/>
    </source>
</evidence>
<dbReference type="EMBL" id="VENP01000011">
    <property type="protein sequence ID" value="TNU76122.1"/>
    <property type="molecule type" value="Genomic_DNA"/>
</dbReference>
<sequence>MTPDGEHASRLRLAVVPGVSPGRWVDTWRERYPAVPLDLLEVPASGAEATLVAATADAAFLRLPLASGDLARIPLWVEETVVALPREHVLTLLEELTPGDLAEETLLVPADDVLHWSGAPGERFVGRAPATTADALELVGAEAGVCVLPRALARALHRRDVELRPLRDAPTSQVGLAWRPAPDGETPPLVDDLIGVVRGRTAASTRGRDRAGGRDEPDGGARERGARAAGKRDGGRGATDDRRGGRPPGDRRHTGSAGPRSGGRRRGR</sequence>
<gene>
    <name evidence="7" type="ORF">FH969_04790</name>
</gene>
<comment type="similarity">
    <text evidence="1">Belongs to the LysR transcriptional regulatory family.</text>
</comment>
<dbReference type="PANTHER" id="PTHR30346:SF0">
    <property type="entry name" value="HCA OPERON TRANSCRIPTIONAL ACTIVATOR HCAR"/>
    <property type="match status" value="1"/>
</dbReference>